<sequence length="762" mass="85839">MPSSQHDIMCVAASSDGSVGVSMERANWNPNPPGIDSHVLASFAICACVMVLHFTPLRPCSELEATRTSPKILQYSTMESCAGIDSLVLATLTICSCITSALEFILPALHPTAAADSIDEIDVLIKSSQGKSCHHSYPCLFDKSELANPIDSINSFALMESRVESVEGIKRVKQETDISNKQDIDISNILPETVFSNIVSWLPVKEAVKTSVLVKRWKRAWKYATRLDLDPESISKPNVECTQRNSQKGKKLTPTRRSREDLVRCTKSYTSIIQSIQDEVTYCQIVHFPINVDCGDLKKWVKELLMKKNVKALSLKCYEKSIANREKIVKPLVLRAGIFSPLESLELTCYTLSNTSPFQSCEKLRILKLSSLVLGRKYITKILSLCKSLEELSMLDCQGFSKLEISSPSLKFLELRCLDLENINISAEALTTLILYKISCRWSSVVIDAPRVNELQALCNVEGVLQKLRSFEKLRILKLSSLILGSNITEIFSLCKSLEELSILDCHRLSILEIFSQNLKVLELRCLQLKNINISAEALTTLILYKISCRWSSVVIDAPRVTQLQAYCNVKGVCQEFKEMYLSQEKLLERCTGFLCCYERSHPLYSPQMGYSSAFHNLQSLSTSLDLNDIRHAILLSYVLRVCFRLKRLDVTVEVRDPCMVGNLYYPEDLFWEKKEIFHCISNCLRTVSVQNFRGEVLEMEFVRYVITRAQRMHQVTVRCADDCTAEEVTATRNLLSFPKSSMDISVVIVPPSPTAGEVASP</sequence>
<reference evidence="3" key="2">
    <citation type="submission" date="2023-05" db="EMBL/GenBank/DDBJ databases">
        <authorList>
            <person name="Schelkunov M.I."/>
        </authorList>
    </citation>
    <scope>NUCLEOTIDE SEQUENCE</scope>
    <source>
        <strain evidence="3">Hsosn_3</strain>
        <tissue evidence="3">Leaf</tissue>
    </source>
</reference>
<dbReference type="InterPro" id="IPR006566">
    <property type="entry name" value="FBD"/>
</dbReference>
<evidence type="ECO:0008006" key="5">
    <source>
        <dbReference type="Google" id="ProtNLM"/>
    </source>
</evidence>
<evidence type="ECO:0000259" key="2">
    <source>
        <dbReference type="Pfam" id="PF24758"/>
    </source>
</evidence>
<dbReference type="Proteomes" id="UP001237642">
    <property type="component" value="Unassembled WGS sequence"/>
</dbReference>
<dbReference type="SUPFAM" id="SSF52058">
    <property type="entry name" value="L domain-like"/>
    <property type="match status" value="1"/>
</dbReference>
<protein>
    <recommendedName>
        <fullName evidence="5">F-box domain-containing protein</fullName>
    </recommendedName>
</protein>
<feature type="domain" description="F-box/LRR-repeat protein 15/At3g58940/PEG3-like LRR" evidence="2">
    <location>
        <begin position="298"/>
        <end position="456"/>
    </location>
</feature>
<keyword evidence="4" id="KW-1185">Reference proteome</keyword>
<evidence type="ECO:0000313" key="3">
    <source>
        <dbReference type="EMBL" id="KAK1391842.1"/>
    </source>
</evidence>
<evidence type="ECO:0000313" key="4">
    <source>
        <dbReference type="Proteomes" id="UP001237642"/>
    </source>
</evidence>
<accession>A0AAD8IWY2</accession>
<dbReference type="InterPro" id="IPR053772">
    <property type="entry name" value="At1g61320/At1g61330-like"/>
</dbReference>
<evidence type="ECO:0000259" key="1">
    <source>
        <dbReference type="Pfam" id="PF08387"/>
    </source>
</evidence>
<organism evidence="3 4">
    <name type="scientific">Heracleum sosnowskyi</name>
    <dbReference type="NCBI Taxonomy" id="360622"/>
    <lineage>
        <taxon>Eukaryota</taxon>
        <taxon>Viridiplantae</taxon>
        <taxon>Streptophyta</taxon>
        <taxon>Embryophyta</taxon>
        <taxon>Tracheophyta</taxon>
        <taxon>Spermatophyta</taxon>
        <taxon>Magnoliopsida</taxon>
        <taxon>eudicotyledons</taxon>
        <taxon>Gunneridae</taxon>
        <taxon>Pentapetalae</taxon>
        <taxon>asterids</taxon>
        <taxon>campanulids</taxon>
        <taxon>Apiales</taxon>
        <taxon>Apiaceae</taxon>
        <taxon>Apioideae</taxon>
        <taxon>apioid superclade</taxon>
        <taxon>Tordylieae</taxon>
        <taxon>Tordyliinae</taxon>
        <taxon>Heracleum</taxon>
    </lineage>
</organism>
<dbReference type="PANTHER" id="PTHR34145">
    <property type="entry name" value="OS02G0105600 PROTEIN"/>
    <property type="match status" value="1"/>
</dbReference>
<dbReference type="EMBL" id="JAUIZM010000003">
    <property type="protein sequence ID" value="KAK1391842.1"/>
    <property type="molecule type" value="Genomic_DNA"/>
</dbReference>
<feature type="domain" description="FBD" evidence="1">
    <location>
        <begin position="678"/>
        <end position="717"/>
    </location>
</feature>
<comment type="caution">
    <text evidence="3">The sequence shown here is derived from an EMBL/GenBank/DDBJ whole genome shotgun (WGS) entry which is preliminary data.</text>
</comment>
<dbReference type="Gene3D" id="3.80.10.10">
    <property type="entry name" value="Ribonuclease Inhibitor"/>
    <property type="match status" value="1"/>
</dbReference>
<reference evidence="3" key="1">
    <citation type="submission" date="2023-02" db="EMBL/GenBank/DDBJ databases">
        <title>Genome of toxic invasive species Heracleum sosnowskyi carries increased number of genes despite the absence of recent whole-genome duplications.</title>
        <authorList>
            <person name="Schelkunov M."/>
            <person name="Shtratnikova V."/>
            <person name="Makarenko M."/>
            <person name="Klepikova A."/>
            <person name="Omelchenko D."/>
            <person name="Novikova G."/>
            <person name="Obukhova E."/>
            <person name="Bogdanov V."/>
            <person name="Penin A."/>
            <person name="Logacheva M."/>
        </authorList>
    </citation>
    <scope>NUCLEOTIDE SEQUENCE</scope>
    <source>
        <strain evidence="3">Hsosn_3</strain>
        <tissue evidence="3">Leaf</tissue>
    </source>
</reference>
<dbReference type="SUPFAM" id="SSF81383">
    <property type="entry name" value="F-box domain"/>
    <property type="match status" value="1"/>
</dbReference>
<dbReference type="InterPro" id="IPR055411">
    <property type="entry name" value="LRR_FXL15/At3g58940/PEG3-like"/>
</dbReference>
<dbReference type="Pfam" id="PF08387">
    <property type="entry name" value="FBD"/>
    <property type="match status" value="1"/>
</dbReference>
<dbReference type="AlphaFoldDB" id="A0AAD8IWY2"/>
<name>A0AAD8IWY2_9APIA</name>
<dbReference type="InterPro" id="IPR032675">
    <property type="entry name" value="LRR_dom_sf"/>
</dbReference>
<proteinExistence type="predicted"/>
<gene>
    <name evidence="3" type="ORF">POM88_010898</name>
</gene>
<dbReference type="InterPro" id="IPR036047">
    <property type="entry name" value="F-box-like_dom_sf"/>
</dbReference>
<dbReference type="Pfam" id="PF24758">
    <property type="entry name" value="LRR_At5g56370"/>
    <property type="match status" value="1"/>
</dbReference>